<dbReference type="PANTHER" id="PTHR36156:SF2">
    <property type="entry name" value="CUPIN TYPE-2 DOMAIN-CONTAINING PROTEIN"/>
    <property type="match status" value="1"/>
</dbReference>
<keyword evidence="3" id="KW-1185">Reference proteome</keyword>
<dbReference type="PANTHER" id="PTHR36156">
    <property type="entry name" value="SLR2101 PROTEIN"/>
    <property type="match status" value="1"/>
</dbReference>
<gene>
    <name evidence="2" type="ORF">Amac_026610</name>
</gene>
<dbReference type="InterPro" id="IPR011051">
    <property type="entry name" value="RmlC_Cupin_sf"/>
</dbReference>
<protein>
    <recommendedName>
        <fullName evidence="1">Cupin type-2 domain-containing protein</fullName>
    </recommendedName>
</protein>
<dbReference type="InterPro" id="IPR047142">
    <property type="entry name" value="OryJ/VirC-like"/>
</dbReference>
<dbReference type="Gene3D" id="2.60.120.10">
    <property type="entry name" value="Jelly Rolls"/>
    <property type="match status" value="1"/>
</dbReference>
<dbReference type="EMBL" id="BLAE01000013">
    <property type="protein sequence ID" value="GES09065.1"/>
    <property type="molecule type" value="Genomic_DNA"/>
</dbReference>
<dbReference type="AlphaFoldDB" id="A0A5M3WIR7"/>
<comment type="caution">
    <text evidence="2">The sequence shown here is derived from an EMBL/GenBank/DDBJ whole genome shotgun (WGS) entry which is preliminary data.</text>
</comment>
<organism evidence="2 3">
    <name type="scientific">Acrocarpospora macrocephala</name>
    <dbReference type="NCBI Taxonomy" id="150177"/>
    <lineage>
        <taxon>Bacteria</taxon>
        <taxon>Bacillati</taxon>
        <taxon>Actinomycetota</taxon>
        <taxon>Actinomycetes</taxon>
        <taxon>Streptosporangiales</taxon>
        <taxon>Streptosporangiaceae</taxon>
        <taxon>Acrocarpospora</taxon>
    </lineage>
</organism>
<dbReference type="SUPFAM" id="SSF51182">
    <property type="entry name" value="RmlC-like cupins"/>
    <property type="match status" value="2"/>
</dbReference>
<dbReference type="RefSeq" id="WP_155354627.1">
    <property type="nucleotide sequence ID" value="NZ_BAAAHL010000065.1"/>
</dbReference>
<sequence>MSQRSRRVLFVPGADGAPRLVDSRLALGFDIVPTVSCEELWESPSVGDLTSAVDRAPTTVAFPQPGQVIARLLEFRPASADEVASEQAAVEDLMADSGATRGDLHRTQTSDFFSVVAGEVTLKADGEEVRLSEGDFAICLGAMHGWSCHTSSSARVFAVLTGARDYGDTDSVDIEFAGSPPAGRSRTARRVVLGHDSTGTARILDDRAVALSSRLWDTDGPVPTNRVTRDRWAPSTTESGALSRAQGFEVVAVNGAGSARVSGRNHTLIGIVIRGKVALTVDRCAEEAALACGDMFVLNGFDATFSCPSDKPALVSFVSLSGQR</sequence>
<dbReference type="InterPro" id="IPR014710">
    <property type="entry name" value="RmlC-like_jellyroll"/>
</dbReference>
<proteinExistence type="predicted"/>
<reference evidence="2 3" key="1">
    <citation type="submission" date="2019-10" db="EMBL/GenBank/DDBJ databases">
        <title>Whole genome shotgun sequence of Acrocarpospora macrocephala NBRC 16266.</title>
        <authorList>
            <person name="Ichikawa N."/>
            <person name="Kimura A."/>
            <person name="Kitahashi Y."/>
            <person name="Komaki H."/>
            <person name="Oguchi A."/>
        </authorList>
    </citation>
    <scope>NUCLEOTIDE SEQUENCE [LARGE SCALE GENOMIC DNA]</scope>
    <source>
        <strain evidence="2 3">NBRC 16266</strain>
    </source>
</reference>
<name>A0A5M3WIR7_9ACTN</name>
<feature type="domain" description="Cupin type-2" evidence="1">
    <location>
        <begin position="98"/>
        <end position="159"/>
    </location>
</feature>
<dbReference type="Pfam" id="PF07883">
    <property type="entry name" value="Cupin_2"/>
    <property type="match status" value="1"/>
</dbReference>
<accession>A0A5M3WIR7</accession>
<evidence type="ECO:0000313" key="3">
    <source>
        <dbReference type="Proteomes" id="UP000331127"/>
    </source>
</evidence>
<dbReference type="InterPro" id="IPR013096">
    <property type="entry name" value="Cupin_2"/>
</dbReference>
<evidence type="ECO:0000259" key="1">
    <source>
        <dbReference type="Pfam" id="PF07883"/>
    </source>
</evidence>
<dbReference type="Proteomes" id="UP000331127">
    <property type="component" value="Unassembled WGS sequence"/>
</dbReference>
<evidence type="ECO:0000313" key="2">
    <source>
        <dbReference type="EMBL" id="GES09065.1"/>
    </source>
</evidence>
<dbReference type="OrthoDB" id="713485at2"/>